<feature type="transmembrane region" description="Helical" evidence="1">
    <location>
        <begin position="548"/>
        <end position="565"/>
    </location>
</feature>
<feature type="transmembrane region" description="Helical" evidence="1">
    <location>
        <begin position="369"/>
        <end position="386"/>
    </location>
</feature>
<evidence type="ECO:0000259" key="2">
    <source>
        <dbReference type="Pfam" id="PF09925"/>
    </source>
</evidence>
<feature type="transmembrane region" description="Helical" evidence="1">
    <location>
        <begin position="421"/>
        <end position="443"/>
    </location>
</feature>
<dbReference type="AlphaFoldDB" id="A0A151Y2M1"/>
<keyword evidence="1" id="KW-0812">Transmembrane</keyword>
<dbReference type="Proteomes" id="UP000076276">
    <property type="component" value="Unassembled WGS sequence"/>
</dbReference>
<feature type="transmembrane region" description="Helical" evidence="1">
    <location>
        <begin position="131"/>
        <end position="151"/>
    </location>
</feature>
<feature type="transmembrane region" description="Helical" evidence="1">
    <location>
        <begin position="50"/>
        <end position="73"/>
    </location>
</feature>
<sequence>MTDSEFLAPKNEFSPRLFCKAQVLQYFQVIGLSLIAASIVYLIAANWLMIPAYFQLAIPMILLLCSALSSVYFSAQQWIRQSLDGFSGLMLGMCMAVIGQVYQTGADSYLLFLIWAVLLLPWLYRPNIGVFALFCTVSQLALYLFFKQSFLLEQKELAYLCGMNVLTALSAVFCLKFYPALRFVFIAFIATLSAYCMFRFSYNGVEQYQWPYLALSIILPLCLCGYFYRQQQSLETSLQAAGLAASFSILIFHFAEQMLEDSIAGLLVLALLVFAWFAAISLLLMKMLPKAQFAVIPLAIGAWFAGIILASLLLTYWEAFSILMGLAFVAVAWWMIRRVASVFLRQFAYCLWLCGQVAVLVHTQMLTDSLALIVLIQLGFTLLCMLSRMHWLIVLIQLAVCYGLSIAALALGDLFSADDHLFFSIMTLNNALLIGLLCTGVWWQKSMYRKAFALWMLFIVLAAAVLQTLLGNFMHLAFSLSPMVQNTIFYGLPLLWLCMYIWLTDRRDTSIEKWLAAALGLTLILLGYFEIFLLLVFLSWAVVYHQRVMQGLTIVLLIFMLWLLYYNLDLSFLLKSLSIFVSGVLLLTMVELLLKSSDTKLQGAES</sequence>
<proteinExistence type="predicted"/>
<feature type="transmembrane region" description="Helical" evidence="1">
    <location>
        <begin position="157"/>
        <end position="178"/>
    </location>
</feature>
<evidence type="ECO:0008006" key="6">
    <source>
        <dbReference type="Google" id="ProtNLM"/>
    </source>
</evidence>
<feature type="transmembrane region" description="Helical" evidence="1">
    <location>
        <begin position="343"/>
        <end position="363"/>
    </location>
</feature>
<keyword evidence="1" id="KW-1133">Transmembrane helix</keyword>
<feature type="transmembrane region" description="Helical" evidence="1">
    <location>
        <begin position="183"/>
        <end position="202"/>
    </location>
</feature>
<feature type="transmembrane region" description="Helical" evidence="1">
    <location>
        <begin position="319"/>
        <end position="336"/>
    </location>
</feature>
<comment type="caution">
    <text evidence="4">The sequence shown here is derived from an EMBL/GenBank/DDBJ whole genome shotgun (WGS) entry which is preliminary data.</text>
</comment>
<feature type="transmembrane region" description="Helical" evidence="1">
    <location>
        <begin position="393"/>
        <end position="415"/>
    </location>
</feature>
<protein>
    <recommendedName>
        <fullName evidence="6">DUF2157 domain-containing protein</fullName>
    </recommendedName>
</protein>
<name>A0A151Y2M1_9GAMM</name>
<dbReference type="STRING" id="1806892.AZH43_11260"/>
<evidence type="ECO:0000313" key="4">
    <source>
        <dbReference type="EMBL" id="KYQ72219.1"/>
    </source>
</evidence>
<dbReference type="InterPro" id="IPR018677">
    <property type="entry name" value="DUF2157"/>
</dbReference>
<feature type="transmembrane region" description="Helical" evidence="1">
    <location>
        <begin position="23"/>
        <end position="44"/>
    </location>
</feature>
<feature type="transmembrane region" description="Helical" evidence="1">
    <location>
        <begin position="262"/>
        <end position="284"/>
    </location>
</feature>
<feature type="transmembrane region" description="Helical" evidence="1">
    <location>
        <begin position="108"/>
        <end position="124"/>
    </location>
</feature>
<dbReference type="Pfam" id="PF09925">
    <property type="entry name" value="DUF2157"/>
    <property type="match status" value="1"/>
</dbReference>
<evidence type="ECO:0000256" key="1">
    <source>
        <dbReference type="SAM" id="Phobius"/>
    </source>
</evidence>
<feature type="transmembrane region" description="Helical" evidence="1">
    <location>
        <begin position="572"/>
        <end position="594"/>
    </location>
</feature>
<feature type="transmembrane region" description="Helical" evidence="1">
    <location>
        <begin position="484"/>
        <end position="503"/>
    </location>
</feature>
<feature type="transmembrane region" description="Helical" evidence="1">
    <location>
        <begin position="455"/>
        <end position="478"/>
    </location>
</feature>
<reference evidence="4 5" key="1">
    <citation type="submission" date="2016-03" db="EMBL/GenBank/DDBJ databases">
        <title>Acinetobacter genomospecies 28 strain ANC 4149.</title>
        <authorList>
            <person name="Radolfova-Krizova L."/>
            <person name="Nemec A."/>
        </authorList>
    </citation>
    <scope>NUCLEOTIDE SEQUENCE [LARGE SCALE GENOMIC DNA]</scope>
    <source>
        <strain evidence="4 5">ANC 4149</strain>
    </source>
</reference>
<dbReference type="RefSeq" id="WP_067668511.1">
    <property type="nucleotide sequence ID" value="NZ_CBCSIK010000002.1"/>
</dbReference>
<dbReference type="OrthoDB" id="327621at2"/>
<feature type="transmembrane region" description="Helical" evidence="1">
    <location>
        <begin position="515"/>
        <end position="542"/>
    </location>
</feature>
<dbReference type="Pfam" id="PF14351">
    <property type="entry name" value="DUF4401"/>
    <property type="match status" value="1"/>
</dbReference>
<feature type="transmembrane region" description="Helical" evidence="1">
    <location>
        <begin position="208"/>
        <end position="228"/>
    </location>
</feature>
<dbReference type="EMBL" id="LUAW01000018">
    <property type="protein sequence ID" value="KYQ72219.1"/>
    <property type="molecule type" value="Genomic_DNA"/>
</dbReference>
<feature type="transmembrane region" description="Helical" evidence="1">
    <location>
        <begin position="85"/>
        <end position="102"/>
    </location>
</feature>
<accession>A0A151Y2M1</accession>
<organism evidence="4 5">
    <name type="scientific">Acinetobacter pragensis</name>
    <dbReference type="NCBI Taxonomy" id="1806892"/>
    <lineage>
        <taxon>Bacteria</taxon>
        <taxon>Pseudomonadati</taxon>
        <taxon>Pseudomonadota</taxon>
        <taxon>Gammaproteobacteria</taxon>
        <taxon>Moraxellales</taxon>
        <taxon>Moraxellaceae</taxon>
        <taxon>Acinetobacter</taxon>
    </lineage>
</organism>
<feature type="transmembrane region" description="Helical" evidence="1">
    <location>
        <begin position="291"/>
        <end position="313"/>
    </location>
</feature>
<keyword evidence="5" id="KW-1185">Reference proteome</keyword>
<feature type="transmembrane region" description="Helical" evidence="1">
    <location>
        <begin position="240"/>
        <end position="256"/>
    </location>
</feature>
<evidence type="ECO:0000313" key="5">
    <source>
        <dbReference type="Proteomes" id="UP000076276"/>
    </source>
</evidence>
<keyword evidence="1" id="KW-0472">Membrane</keyword>
<evidence type="ECO:0000259" key="3">
    <source>
        <dbReference type="Pfam" id="PF14351"/>
    </source>
</evidence>
<feature type="domain" description="DUF4401" evidence="3">
    <location>
        <begin position="298"/>
        <end position="595"/>
    </location>
</feature>
<dbReference type="InterPro" id="IPR025513">
    <property type="entry name" value="DUF4401"/>
</dbReference>
<gene>
    <name evidence="4" type="ORF">AZH43_11260</name>
</gene>
<feature type="domain" description="DUF2157" evidence="2">
    <location>
        <begin position="24"/>
        <end position="124"/>
    </location>
</feature>